<accession>A0ACD0WR75</accession>
<sequence length="512" mass="57428">MLFHFFFFFFFFFFLFHIFLMRTAFLFLVAVVAANLNVANSRRFSLLERDDPQEISKGFSFGSPPKSILTYASFDAGVIDIPPVMLTTNFENVTLLPLGQRNLSFDYFNSSSLGNQTAWLNGYELSNFSFTSPNPDMRFQPHYVTYGLSIVRDESFFETYSSPNPVFTIIDSLYGSGYIETRSFSYVVNSTDDVSFGKIDHGKYDGPLKKFKNYDPWSQDDAGFTHPTLLLDGIAGNNFSAYHPIPVRITDNTWQLPDSLYYPLFDHFQRTYGMNDDGILPCSVFNSTEYISFYFSGEEYRVQAGNFIGLSNNPYNNDSTIYFDTINTYGPPIIVPNENSTCTFSPIQIDMFNTGISAALFLDQYVVVDYDNMEIAIAPTATKSKPQTIEIISTGIPSATPAKYFTYSEVYYSCSTPDLVGEREVYSTWYHPSYSFYTGERYGPSATESFYSTQTSSAPVTSAEPTSTNTGESTNHSTKTGSSSSSKAAGNTQTVGGVFAFITCFLSALMMF</sequence>
<dbReference type="EMBL" id="CP038489">
    <property type="protein sequence ID" value="QFZ29731.1"/>
    <property type="molecule type" value="Genomic_DNA"/>
</dbReference>
<dbReference type="Proteomes" id="UP000326582">
    <property type="component" value="Chromosome 6"/>
</dbReference>
<proteinExistence type="predicted"/>
<organism evidence="1 2">
    <name type="scientific">Clavispora lusitaniae</name>
    <name type="common">Candida lusitaniae</name>
    <dbReference type="NCBI Taxonomy" id="36911"/>
    <lineage>
        <taxon>Eukaryota</taxon>
        <taxon>Fungi</taxon>
        <taxon>Dikarya</taxon>
        <taxon>Ascomycota</taxon>
        <taxon>Saccharomycotina</taxon>
        <taxon>Pichiomycetes</taxon>
        <taxon>Metschnikowiaceae</taxon>
        <taxon>Clavispora</taxon>
    </lineage>
</organism>
<protein>
    <submittedName>
        <fullName evidence="1">Aspartic proteinase yapsin-6</fullName>
    </submittedName>
</protein>
<reference evidence="2" key="1">
    <citation type="journal article" date="2019" name="MBio">
        <title>Comparative genomics for the elucidation of multidrug resistance (MDR) in Candida lusitaniae.</title>
        <authorList>
            <person name="Kannan A."/>
            <person name="Asner S.A."/>
            <person name="Trachsel E."/>
            <person name="Kelly S."/>
            <person name="Parker J."/>
            <person name="Sanglard D."/>
        </authorList>
    </citation>
    <scope>NUCLEOTIDE SEQUENCE [LARGE SCALE GENOMIC DNA]</scope>
    <source>
        <strain evidence="2">P1</strain>
    </source>
</reference>
<evidence type="ECO:0000313" key="2">
    <source>
        <dbReference type="Proteomes" id="UP000326582"/>
    </source>
</evidence>
<name>A0ACD0WR75_CLALS</name>
<keyword evidence="2" id="KW-1185">Reference proteome</keyword>
<gene>
    <name evidence="1" type="ORF">EJF14_60243</name>
</gene>
<evidence type="ECO:0000313" key="1">
    <source>
        <dbReference type="EMBL" id="QFZ29731.1"/>
    </source>
</evidence>